<protein>
    <submittedName>
        <fullName evidence="1">Uncharacterized protein</fullName>
    </submittedName>
</protein>
<accession>A0AAW2BGK0</accession>
<evidence type="ECO:0000313" key="1">
    <source>
        <dbReference type="EMBL" id="KAK9985071.1"/>
    </source>
</evidence>
<dbReference type="Proteomes" id="UP001459277">
    <property type="component" value="Unassembled WGS sequence"/>
</dbReference>
<dbReference type="EMBL" id="JAZDWU010000012">
    <property type="protein sequence ID" value="KAK9985071.1"/>
    <property type="molecule type" value="Genomic_DNA"/>
</dbReference>
<comment type="caution">
    <text evidence="1">The sequence shown here is derived from an EMBL/GenBank/DDBJ whole genome shotgun (WGS) entry which is preliminary data.</text>
</comment>
<organism evidence="1 2">
    <name type="scientific">Lithocarpus litseifolius</name>
    <dbReference type="NCBI Taxonomy" id="425828"/>
    <lineage>
        <taxon>Eukaryota</taxon>
        <taxon>Viridiplantae</taxon>
        <taxon>Streptophyta</taxon>
        <taxon>Embryophyta</taxon>
        <taxon>Tracheophyta</taxon>
        <taxon>Spermatophyta</taxon>
        <taxon>Magnoliopsida</taxon>
        <taxon>eudicotyledons</taxon>
        <taxon>Gunneridae</taxon>
        <taxon>Pentapetalae</taxon>
        <taxon>rosids</taxon>
        <taxon>fabids</taxon>
        <taxon>Fagales</taxon>
        <taxon>Fagaceae</taxon>
        <taxon>Lithocarpus</taxon>
    </lineage>
</organism>
<proteinExistence type="predicted"/>
<evidence type="ECO:0000313" key="2">
    <source>
        <dbReference type="Proteomes" id="UP001459277"/>
    </source>
</evidence>
<name>A0AAW2BGK0_9ROSI</name>
<reference evidence="1 2" key="1">
    <citation type="submission" date="2024-01" db="EMBL/GenBank/DDBJ databases">
        <title>A telomere-to-telomere, gap-free genome of sweet tea (Lithocarpus litseifolius).</title>
        <authorList>
            <person name="Zhou J."/>
        </authorList>
    </citation>
    <scope>NUCLEOTIDE SEQUENCE [LARGE SCALE GENOMIC DNA]</scope>
    <source>
        <strain evidence="1">Zhou-2022a</strain>
        <tissue evidence="1">Leaf</tissue>
    </source>
</reference>
<sequence>MVRPCSRNTKIVNESNVPIRLEATWYPVRTLRNSVTIPPREHKFVCYRDFDKEGNRYRFVDIRFIAGNAFVNVLISDIRDHAKIVLNFDGNITFNPIRGSVIRRIGLSIMLNGAVKEIKSSVKQIGRNHVQAGIESYLFRVCYLIVHKPSPSLDKFVIDICSKSLKIALKVHWFLMAEIKDLDDNEGISRIQEKCQLVATLMGEWPPLIRSLTVTSSSPEARRIERETQKIREGGG</sequence>
<gene>
    <name evidence="1" type="ORF">SO802_034596</name>
</gene>
<keyword evidence="2" id="KW-1185">Reference proteome</keyword>
<dbReference type="AlphaFoldDB" id="A0AAW2BGK0"/>